<sequence length="61" mass="6845">MTQAVTFEVHDVSNYEMEDEEVLELFRRNSGVRPEVSSKNFPDVSTVAQATKFVVELLGAP</sequence>
<dbReference type="EMBL" id="LR031572">
    <property type="protein sequence ID" value="VDC80378.1"/>
    <property type="molecule type" value="Genomic_DNA"/>
</dbReference>
<evidence type="ECO:0000313" key="1">
    <source>
        <dbReference type="EMBL" id="CAG7881017.1"/>
    </source>
</evidence>
<proteinExistence type="predicted"/>
<reference evidence="2" key="1">
    <citation type="submission" date="2018-11" db="EMBL/GenBank/DDBJ databases">
        <authorList>
            <consortium name="Genoscope - CEA"/>
            <person name="William W."/>
        </authorList>
    </citation>
    <scope>NUCLEOTIDE SEQUENCE</scope>
</reference>
<dbReference type="EMBL" id="LS974619">
    <property type="protein sequence ID" value="CAG7881017.1"/>
    <property type="molecule type" value="Genomic_DNA"/>
</dbReference>
<organism evidence="2">
    <name type="scientific">Brassica campestris</name>
    <name type="common">Field mustard</name>
    <dbReference type="NCBI Taxonomy" id="3711"/>
    <lineage>
        <taxon>Eukaryota</taxon>
        <taxon>Viridiplantae</taxon>
        <taxon>Streptophyta</taxon>
        <taxon>Embryophyta</taxon>
        <taxon>Tracheophyta</taxon>
        <taxon>Spermatophyta</taxon>
        <taxon>Magnoliopsida</taxon>
        <taxon>eudicotyledons</taxon>
        <taxon>Gunneridae</taxon>
        <taxon>Pentapetalae</taxon>
        <taxon>rosids</taxon>
        <taxon>malvids</taxon>
        <taxon>Brassicales</taxon>
        <taxon>Brassicaceae</taxon>
        <taxon>Brassiceae</taxon>
        <taxon>Brassica</taxon>
    </lineage>
</organism>
<dbReference type="AlphaFoldDB" id="A0A3P6A808"/>
<evidence type="ECO:0000313" key="2">
    <source>
        <dbReference type="EMBL" id="VDC80378.1"/>
    </source>
</evidence>
<dbReference type="Proteomes" id="UP000694005">
    <property type="component" value="Chromosome A03"/>
</dbReference>
<accession>A0A3P6A808</accession>
<gene>
    <name evidence="2" type="ORF">BRAA03T11596Z</name>
    <name evidence="1" type="ORF">BRAPAZ1V2_A03P23600.2</name>
</gene>
<dbReference type="Gramene" id="A03p23600.2_BraZ1">
    <property type="protein sequence ID" value="A03p23600.2_BraZ1.CDS.1"/>
    <property type="gene ID" value="A03g23600.2_BraZ1"/>
</dbReference>
<protein>
    <submittedName>
        <fullName evidence="1">Uncharacterized protein</fullName>
    </submittedName>
</protein>
<name>A0A3P6A808_BRACM</name>